<evidence type="ECO:0000313" key="2">
    <source>
        <dbReference type="EMBL" id="KAL1306721.1"/>
    </source>
</evidence>
<feature type="compositionally biased region" description="Basic and acidic residues" evidence="1">
    <location>
        <begin position="33"/>
        <end position="49"/>
    </location>
</feature>
<dbReference type="EMBL" id="JBFMKM010000004">
    <property type="protein sequence ID" value="KAL1306721.1"/>
    <property type="molecule type" value="Genomic_DNA"/>
</dbReference>
<proteinExistence type="predicted"/>
<reference evidence="2 3" key="1">
    <citation type="submission" date="2024-07" db="EMBL/GenBank/DDBJ databases">
        <title>Draft sequence of the Neodothiora populina.</title>
        <authorList>
            <person name="Drown D.D."/>
            <person name="Schuette U.S."/>
            <person name="Buechlein A.B."/>
            <person name="Rusch D.R."/>
            <person name="Winton L.W."/>
            <person name="Adams G.A."/>
        </authorList>
    </citation>
    <scope>NUCLEOTIDE SEQUENCE [LARGE SCALE GENOMIC DNA]</scope>
    <source>
        <strain evidence="2 3">CPC 39397</strain>
    </source>
</reference>
<keyword evidence="3" id="KW-1185">Reference proteome</keyword>
<name>A0ABR3PKR3_9PEZI</name>
<dbReference type="GeneID" id="95979086"/>
<feature type="region of interest" description="Disordered" evidence="1">
    <location>
        <begin position="1"/>
        <end position="103"/>
    </location>
</feature>
<evidence type="ECO:0000256" key="1">
    <source>
        <dbReference type="SAM" id="MobiDB-lite"/>
    </source>
</evidence>
<feature type="compositionally biased region" description="Basic and acidic residues" evidence="1">
    <location>
        <begin position="1"/>
        <end position="10"/>
    </location>
</feature>
<gene>
    <name evidence="2" type="ORF">AAFC00_005387</name>
</gene>
<sequence length="103" mass="11004">MAQKTLKDTTKANPTQLGDPVSLKAESSNTSPTEHDRPNKQTDKSEGKKSLKQLAEANPTQLGDPISLKAETSDTNPTDETRGAVADNATPAPPREKVVKPKL</sequence>
<accession>A0ABR3PKR3</accession>
<feature type="compositionally biased region" description="Basic and acidic residues" evidence="1">
    <location>
        <begin position="94"/>
        <end position="103"/>
    </location>
</feature>
<organism evidence="2 3">
    <name type="scientific">Neodothiora populina</name>
    <dbReference type="NCBI Taxonomy" id="2781224"/>
    <lineage>
        <taxon>Eukaryota</taxon>
        <taxon>Fungi</taxon>
        <taxon>Dikarya</taxon>
        <taxon>Ascomycota</taxon>
        <taxon>Pezizomycotina</taxon>
        <taxon>Dothideomycetes</taxon>
        <taxon>Dothideomycetidae</taxon>
        <taxon>Dothideales</taxon>
        <taxon>Dothioraceae</taxon>
        <taxon>Neodothiora</taxon>
    </lineage>
</organism>
<dbReference type="Proteomes" id="UP001562354">
    <property type="component" value="Unassembled WGS sequence"/>
</dbReference>
<comment type="caution">
    <text evidence="2">The sequence shown here is derived from an EMBL/GenBank/DDBJ whole genome shotgun (WGS) entry which is preliminary data.</text>
</comment>
<evidence type="ECO:0000313" key="3">
    <source>
        <dbReference type="Proteomes" id="UP001562354"/>
    </source>
</evidence>
<protein>
    <submittedName>
        <fullName evidence="2">Uncharacterized protein</fullName>
    </submittedName>
</protein>
<dbReference type="RefSeq" id="XP_069202993.1">
    <property type="nucleotide sequence ID" value="XM_069348242.1"/>
</dbReference>